<dbReference type="AlphaFoldDB" id="A0AA35X408"/>
<dbReference type="EMBL" id="CASHTH010002909">
    <property type="protein sequence ID" value="CAI8036987.1"/>
    <property type="molecule type" value="Genomic_DNA"/>
</dbReference>
<gene>
    <name evidence="2" type="ORF">GBAR_LOCUS20707</name>
</gene>
<name>A0AA35X408_GEOBA</name>
<feature type="compositionally biased region" description="Low complexity" evidence="1">
    <location>
        <begin position="131"/>
        <end position="146"/>
    </location>
</feature>
<accession>A0AA35X408</accession>
<keyword evidence="3" id="KW-1185">Reference proteome</keyword>
<sequence>MISTEFTGVCGSFSVAEVVASQLTAPGSFPVTVVEIAVSSEVLRKCFVSLLPLCLLFGVSLFSEVGTSVFWLSLSGLCSCLFRCLLLLLLSSLSLPLRSLLTASTSSSSLTILALTTSFSLGPTSPPPSLPLASVTPVSSPSSTAA</sequence>
<feature type="region of interest" description="Disordered" evidence="1">
    <location>
        <begin position="123"/>
        <end position="146"/>
    </location>
</feature>
<dbReference type="Proteomes" id="UP001174909">
    <property type="component" value="Unassembled WGS sequence"/>
</dbReference>
<evidence type="ECO:0000256" key="1">
    <source>
        <dbReference type="SAM" id="MobiDB-lite"/>
    </source>
</evidence>
<evidence type="ECO:0000313" key="3">
    <source>
        <dbReference type="Proteomes" id="UP001174909"/>
    </source>
</evidence>
<proteinExistence type="predicted"/>
<feature type="non-terminal residue" evidence="2">
    <location>
        <position position="146"/>
    </location>
</feature>
<reference evidence="2" key="1">
    <citation type="submission" date="2023-03" db="EMBL/GenBank/DDBJ databases">
        <authorList>
            <person name="Steffen K."/>
            <person name="Cardenas P."/>
        </authorList>
    </citation>
    <scope>NUCLEOTIDE SEQUENCE</scope>
</reference>
<evidence type="ECO:0000313" key="2">
    <source>
        <dbReference type="EMBL" id="CAI8036987.1"/>
    </source>
</evidence>
<organism evidence="2 3">
    <name type="scientific">Geodia barretti</name>
    <name type="common">Barrett's horny sponge</name>
    <dbReference type="NCBI Taxonomy" id="519541"/>
    <lineage>
        <taxon>Eukaryota</taxon>
        <taxon>Metazoa</taxon>
        <taxon>Porifera</taxon>
        <taxon>Demospongiae</taxon>
        <taxon>Heteroscleromorpha</taxon>
        <taxon>Tetractinellida</taxon>
        <taxon>Astrophorina</taxon>
        <taxon>Geodiidae</taxon>
        <taxon>Geodia</taxon>
    </lineage>
</organism>
<comment type="caution">
    <text evidence="2">The sequence shown here is derived from an EMBL/GenBank/DDBJ whole genome shotgun (WGS) entry which is preliminary data.</text>
</comment>
<protein>
    <submittedName>
        <fullName evidence="2">Uncharacterized protein</fullName>
    </submittedName>
</protein>